<evidence type="ECO:0000259" key="9">
    <source>
        <dbReference type="SMART" id="SM00848"/>
    </source>
</evidence>
<dbReference type="Gene3D" id="3.90.70.10">
    <property type="entry name" value="Cysteine proteinases"/>
    <property type="match status" value="1"/>
</dbReference>
<dbReference type="PANTHER" id="PTHR12411">
    <property type="entry name" value="CYSTEINE PROTEASE FAMILY C1-RELATED"/>
    <property type="match status" value="1"/>
</dbReference>
<keyword evidence="3" id="KW-0378">Hydrolase</keyword>
<feature type="signal peptide" evidence="7">
    <location>
        <begin position="1"/>
        <end position="20"/>
    </location>
</feature>
<keyword evidence="2" id="KW-0645">Protease</keyword>
<feature type="domain" description="Peptidase C1A papain C-terminal" evidence="8">
    <location>
        <begin position="119"/>
        <end position="330"/>
    </location>
</feature>
<dbReference type="InterPro" id="IPR039417">
    <property type="entry name" value="Peptidase_C1A_papain-like"/>
</dbReference>
<dbReference type="GO" id="GO:0008234">
    <property type="term" value="F:cysteine-type peptidase activity"/>
    <property type="evidence" value="ECO:0007669"/>
    <property type="project" value="UniProtKB-KW"/>
</dbReference>
<evidence type="ECO:0000256" key="7">
    <source>
        <dbReference type="SAM" id="SignalP"/>
    </source>
</evidence>
<dbReference type="Pfam" id="PF08246">
    <property type="entry name" value="Inhibitor_I29"/>
    <property type="match status" value="1"/>
</dbReference>
<dbReference type="GO" id="GO:0006508">
    <property type="term" value="P:proteolysis"/>
    <property type="evidence" value="ECO:0007669"/>
    <property type="project" value="UniProtKB-KW"/>
</dbReference>
<dbReference type="InterPro" id="IPR000668">
    <property type="entry name" value="Peptidase_C1A_C"/>
</dbReference>
<name>A0A2R2MRH3_LINAN</name>
<dbReference type="GeneID" id="106175074"/>
<dbReference type="AlphaFoldDB" id="A0A2R2MRH3"/>
<evidence type="ECO:0000256" key="2">
    <source>
        <dbReference type="ARBA" id="ARBA00022670"/>
    </source>
</evidence>
<dbReference type="SUPFAM" id="SSF54001">
    <property type="entry name" value="Cysteine proteinases"/>
    <property type="match status" value="1"/>
</dbReference>
<comment type="similarity">
    <text evidence="1">Belongs to the peptidase C1 family.</text>
</comment>
<protein>
    <submittedName>
        <fullName evidence="11">Cathepsin L1 isoform X2</fullName>
    </submittedName>
    <submittedName>
        <fullName evidence="12">Cathepsin L1 isoform X3</fullName>
    </submittedName>
</protein>
<dbReference type="InterPro" id="IPR000169">
    <property type="entry name" value="Pept_cys_AS"/>
</dbReference>
<evidence type="ECO:0000313" key="11">
    <source>
        <dbReference type="RefSeq" id="XP_023932845.1"/>
    </source>
</evidence>
<feature type="domain" description="Cathepsin propeptide inhibitor" evidence="9">
    <location>
        <begin position="33"/>
        <end position="93"/>
    </location>
</feature>
<keyword evidence="5" id="KW-0865">Zymogen</keyword>
<dbReference type="RefSeq" id="XP_023932845.1">
    <property type="nucleotide sequence ID" value="XM_024077077.1"/>
</dbReference>
<evidence type="ECO:0000256" key="5">
    <source>
        <dbReference type="ARBA" id="ARBA00023145"/>
    </source>
</evidence>
<dbReference type="Proteomes" id="UP000085678">
    <property type="component" value="Unplaced"/>
</dbReference>
<keyword evidence="4" id="KW-0788">Thiol protease</keyword>
<evidence type="ECO:0000313" key="10">
    <source>
        <dbReference type="Proteomes" id="UP000085678"/>
    </source>
</evidence>
<dbReference type="PRINTS" id="PR00705">
    <property type="entry name" value="PAPAIN"/>
</dbReference>
<evidence type="ECO:0000313" key="12">
    <source>
        <dbReference type="RefSeq" id="XP_023932846.1"/>
    </source>
</evidence>
<dbReference type="PROSITE" id="PS00139">
    <property type="entry name" value="THIOL_PROTEASE_CYS"/>
    <property type="match status" value="1"/>
</dbReference>
<dbReference type="SMART" id="SM00645">
    <property type="entry name" value="Pept_C1"/>
    <property type="match status" value="1"/>
</dbReference>
<evidence type="ECO:0000259" key="8">
    <source>
        <dbReference type="SMART" id="SM00645"/>
    </source>
</evidence>
<sequence length="331" mass="36566">MISCKMRLLVLFACVGVALSQLYTFDKTLDSEWETWKNFHGKSYRSYDEELYRRAIWEDRLEWIAKHNREYDMGLHTYSVGSNQFNDMTLEEFSRTMLGYVMPLNQTGTLYMPPSDQKLAASVDWRSKGYVTGVKNQGGCGSCWAFSTTGSVEGQHKRATGKLVSLSEQQLVDCSRRYGNNGCGGGLMDNAFRYIAANGGIDTESSYPYTGRDGTCHFSKNSIGATVKGHTDIRRGSESGLASALSSVGPVSVAIDANHQSFMHYRSGVFYEPACSSTRLDHGVLAVGYGSNYYIVKNSWGTTWGNAGYIQMSRNRGNNCGIASSASYPTV</sequence>
<accession>A0A2R2MRH3</accession>
<evidence type="ECO:0000256" key="1">
    <source>
        <dbReference type="ARBA" id="ARBA00008455"/>
    </source>
</evidence>
<dbReference type="RefSeq" id="XP_023932846.1">
    <property type="nucleotide sequence ID" value="XM_024077078.1"/>
</dbReference>
<proteinExistence type="inferred from homology"/>
<organism evidence="10 11">
    <name type="scientific">Lingula anatina</name>
    <name type="common">Brachiopod</name>
    <name type="synonym">Lingula unguis</name>
    <dbReference type="NCBI Taxonomy" id="7574"/>
    <lineage>
        <taxon>Eukaryota</taxon>
        <taxon>Metazoa</taxon>
        <taxon>Spiralia</taxon>
        <taxon>Lophotrochozoa</taxon>
        <taxon>Brachiopoda</taxon>
        <taxon>Linguliformea</taxon>
        <taxon>Lingulata</taxon>
        <taxon>Lingulida</taxon>
        <taxon>Linguloidea</taxon>
        <taxon>Lingulidae</taxon>
        <taxon>Lingula</taxon>
    </lineage>
</organism>
<keyword evidence="6" id="KW-1015">Disulfide bond</keyword>
<dbReference type="InterPro" id="IPR013128">
    <property type="entry name" value="Peptidase_C1A"/>
</dbReference>
<reference evidence="11 12" key="1">
    <citation type="submission" date="2025-04" db="UniProtKB">
        <authorList>
            <consortium name="RefSeq"/>
        </authorList>
    </citation>
    <scope>IDENTIFICATION</scope>
    <source>
        <tissue evidence="11 12">Gonads</tissue>
    </source>
</reference>
<dbReference type="SMART" id="SM00848">
    <property type="entry name" value="Inhibitor_I29"/>
    <property type="match status" value="1"/>
</dbReference>
<evidence type="ECO:0000256" key="4">
    <source>
        <dbReference type="ARBA" id="ARBA00022807"/>
    </source>
</evidence>
<dbReference type="Pfam" id="PF00112">
    <property type="entry name" value="Peptidase_C1"/>
    <property type="match status" value="1"/>
</dbReference>
<dbReference type="InterPro" id="IPR025660">
    <property type="entry name" value="Pept_his_AS"/>
</dbReference>
<dbReference type="InterPro" id="IPR038765">
    <property type="entry name" value="Papain-like_cys_pep_sf"/>
</dbReference>
<feature type="chain" id="PRO_5015019316" evidence="7">
    <location>
        <begin position="21"/>
        <end position="331"/>
    </location>
</feature>
<dbReference type="CDD" id="cd02248">
    <property type="entry name" value="Peptidase_C1A"/>
    <property type="match status" value="1"/>
</dbReference>
<evidence type="ECO:0000256" key="6">
    <source>
        <dbReference type="ARBA" id="ARBA00023157"/>
    </source>
</evidence>
<dbReference type="FunFam" id="3.90.70.10:FF:000006">
    <property type="entry name" value="Cathepsin S"/>
    <property type="match status" value="1"/>
</dbReference>
<keyword evidence="10" id="KW-1185">Reference proteome</keyword>
<dbReference type="OrthoDB" id="10253408at2759"/>
<gene>
    <name evidence="11 12" type="primary">LOC106175074</name>
</gene>
<keyword evidence="7" id="KW-0732">Signal</keyword>
<dbReference type="PROSITE" id="PS00639">
    <property type="entry name" value="THIOL_PROTEASE_HIS"/>
    <property type="match status" value="1"/>
</dbReference>
<evidence type="ECO:0000256" key="3">
    <source>
        <dbReference type="ARBA" id="ARBA00022801"/>
    </source>
</evidence>
<dbReference type="InterPro" id="IPR013201">
    <property type="entry name" value="Prot_inhib_I29"/>
</dbReference>